<dbReference type="EMBL" id="BMWW01000001">
    <property type="protein sequence ID" value="GGY79177.1"/>
    <property type="molecule type" value="Genomic_DNA"/>
</dbReference>
<dbReference type="Proteomes" id="UP000294359">
    <property type="component" value="Chromosome"/>
</dbReference>
<dbReference type="EMBL" id="CP038026">
    <property type="protein sequence ID" value="QBQ35958.1"/>
    <property type="molecule type" value="Genomic_DNA"/>
</dbReference>
<reference evidence="3 4" key="2">
    <citation type="submission" date="2019-03" db="EMBL/GenBank/DDBJ databases">
        <title>Draft Genome Sequences of Six Type Strains of the Genus Massilia.</title>
        <authorList>
            <person name="Miess H."/>
            <person name="Frediansyhah A."/>
            <person name="Gross H."/>
        </authorList>
    </citation>
    <scope>NUCLEOTIDE SEQUENCE [LARGE SCALE GENOMIC DNA]</scope>
    <source>
        <strain evidence="3 4">DSM 17505</strain>
    </source>
</reference>
<dbReference type="RefSeq" id="WP_134384202.1">
    <property type="nucleotide sequence ID" value="NZ_BMWW01000001.1"/>
</dbReference>
<feature type="transmembrane region" description="Helical" evidence="1">
    <location>
        <begin position="20"/>
        <end position="39"/>
    </location>
</feature>
<name>A0A4V1ATK2_9BURK</name>
<reference evidence="2" key="3">
    <citation type="submission" date="2022-12" db="EMBL/GenBank/DDBJ databases">
        <authorList>
            <person name="Sun Q."/>
            <person name="Kim S."/>
        </authorList>
    </citation>
    <scope>NUCLEOTIDE SEQUENCE</scope>
    <source>
        <strain evidence="2">KCTC 12344</strain>
    </source>
</reference>
<keyword evidence="4" id="KW-1185">Reference proteome</keyword>
<evidence type="ECO:0000313" key="4">
    <source>
        <dbReference type="Proteomes" id="UP000294359"/>
    </source>
</evidence>
<sequence>MLRIADPQIRFGRFDGAGRILFPVWMAWTLSMSKIPILWMSIVPETLWAIAQWLPLRRG</sequence>
<dbReference type="AlphaFoldDB" id="A0A4V1ATK2"/>
<evidence type="ECO:0000313" key="5">
    <source>
        <dbReference type="Proteomes" id="UP000619512"/>
    </source>
</evidence>
<evidence type="ECO:0000313" key="2">
    <source>
        <dbReference type="EMBL" id="GGY79177.1"/>
    </source>
</evidence>
<dbReference type="OrthoDB" id="8926562at2"/>
<keyword evidence="1" id="KW-0812">Transmembrane</keyword>
<evidence type="ECO:0000256" key="1">
    <source>
        <dbReference type="SAM" id="Phobius"/>
    </source>
</evidence>
<evidence type="ECO:0000313" key="3">
    <source>
        <dbReference type="EMBL" id="QBQ35958.1"/>
    </source>
</evidence>
<organism evidence="2 5">
    <name type="scientific">Pseudoduganella plicata</name>
    <dbReference type="NCBI Taxonomy" id="321984"/>
    <lineage>
        <taxon>Bacteria</taxon>
        <taxon>Pseudomonadati</taxon>
        <taxon>Pseudomonadota</taxon>
        <taxon>Betaproteobacteria</taxon>
        <taxon>Burkholderiales</taxon>
        <taxon>Oxalobacteraceae</taxon>
        <taxon>Telluria group</taxon>
        <taxon>Pseudoduganella</taxon>
    </lineage>
</organism>
<gene>
    <name evidence="3" type="ORF">E1742_07195</name>
    <name evidence="2" type="ORF">GCM10007388_10230</name>
</gene>
<protein>
    <submittedName>
        <fullName evidence="2">Uncharacterized protein</fullName>
    </submittedName>
</protein>
<proteinExistence type="predicted"/>
<keyword evidence="1" id="KW-1133">Transmembrane helix</keyword>
<dbReference type="Proteomes" id="UP000619512">
    <property type="component" value="Unassembled WGS sequence"/>
</dbReference>
<accession>A0A4V1ATK2</accession>
<reference evidence="2" key="1">
    <citation type="journal article" date="2014" name="Int. J. Syst. Evol. Microbiol.">
        <title>Complete genome sequence of Corynebacterium casei LMG S-19264T (=DSM 44701T), isolated from a smear-ripened cheese.</title>
        <authorList>
            <consortium name="US DOE Joint Genome Institute (JGI-PGF)"/>
            <person name="Walter F."/>
            <person name="Albersmeier A."/>
            <person name="Kalinowski J."/>
            <person name="Ruckert C."/>
        </authorList>
    </citation>
    <scope>NUCLEOTIDE SEQUENCE</scope>
    <source>
        <strain evidence="2">KCTC 12344</strain>
    </source>
</reference>
<keyword evidence="1" id="KW-0472">Membrane</keyword>